<comment type="caution">
    <text evidence="1">The sequence shown here is derived from an EMBL/GenBank/DDBJ whole genome shotgun (WGS) entry which is preliminary data.</text>
</comment>
<evidence type="ECO:0000313" key="2">
    <source>
        <dbReference type="Proteomes" id="UP001296873"/>
    </source>
</evidence>
<proteinExistence type="predicted"/>
<name>A0ABS1DBX3_9PROT</name>
<gene>
    <name evidence="1" type="ORF">CKO28_05065</name>
</gene>
<protein>
    <submittedName>
        <fullName evidence="1">Uncharacterized protein</fullName>
    </submittedName>
</protein>
<reference evidence="1 2" key="1">
    <citation type="journal article" date="2020" name="Microorganisms">
        <title>Osmotic Adaptation and Compatible Solute Biosynthesis of Phototrophic Bacteria as Revealed from Genome Analyses.</title>
        <authorList>
            <person name="Imhoff J.F."/>
            <person name="Rahn T."/>
            <person name="Kunzel S."/>
            <person name="Keller A."/>
            <person name="Neulinger S.C."/>
        </authorList>
    </citation>
    <scope>NUCLEOTIDE SEQUENCE [LARGE SCALE GENOMIC DNA]</scope>
    <source>
        <strain evidence="1 2">DSM 9895</strain>
    </source>
</reference>
<dbReference type="RefSeq" id="WP_200339470.1">
    <property type="nucleotide sequence ID" value="NZ_NRRL01000006.1"/>
</dbReference>
<accession>A0ABS1DBX3</accession>
<dbReference type="Proteomes" id="UP001296873">
    <property type="component" value="Unassembled WGS sequence"/>
</dbReference>
<sequence length="87" mass="9492">MVASKAEQIVETVASAPARAEVPALLAEQFERHHRHMIELAANLIRSGLPEAEVRRVIRAAMDSWEAELVDTIITLGGGDQECRTAS</sequence>
<dbReference type="EMBL" id="NRRL01000006">
    <property type="protein sequence ID" value="MBK1667399.1"/>
    <property type="molecule type" value="Genomic_DNA"/>
</dbReference>
<evidence type="ECO:0000313" key="1">
    <source>
        <dbReference type="EMBL" id="MBK1667399.1"/>
    </source>
</evidence>
<organism evidence="1 2">
    <name type="scientific">Rhodovibrio sodomensis</name>
    <dbReference type="NCBI Taxonomy" id="1088"/>
    <lineage>
        <taxon>Bacteria</taxon>
        <taxon>Pseudomonadati</taxon>
        <taxon>Pseudomonadota</taxon>
        <taxon>Alphaproteobacteria</taxon>
        <taxon>Rhodospirillales</taxon>
        <taxon>Rhodovibrionaceae</taxon>
        <taxon>Rhodovibrio</taxon>
    </lineage>
</organism>
<keyword evidence="2" id="KW-1185">Reference proteome</keyword>